<name>A0A3M7GL46_HORWE</name>
<comment type="caution">
    <text evidence="1">The sequence shown here is derived from an EMBL/GenBank/DDBJ whole genome shotgun (WGS) entry which is preliminary data.</text>
</comment>
<dbReference type="Proteomes" id="UP000281468">
    <property type="component" value="Unassembled WGS sequence"/>
</dbReference>
<dbReference type="EMBL" id="QWIQ01000180">
    <property type="protein sequence ID" value="RMZ01527.1"/>
    <property type="molecule type" value="Genomic_DNA"/>
</dbReference>
<sequence>MFATSASKSFQGYESTSSTVQDPSIAMTRSSSAHLDLLKRQIDQAKLDFGYCVTVAGSPPRDEDYREAVRYSHDHLDFELERLILMYEGLDYYNLQRIRDAAEARGPGVRPTDQEFEQVLVERLCKEDIPVHMNDEEWLERAKKWDMQQELKAAVDAMDTVRGEQRRVQAMRWPKAKMEADEEPE</sequence>
<accession>A0A3M7GL46</accession>
<reference evidence="1 2" key="1">
    <citation type="journal article" date="2018" name="BMC Genomics">
        <title>Genomic evidence for intraspecific hybridization in a clonal and extremely halotolerant yeast.</title>
        <authorList>
            <person name="Gostincar C."/>
            <person name="Stajich J.E."/>
            <person name="Zupancic J."/>
            <person name="Zalar P."/>
            <person name="Gunde-Cimerman N."/>
        </authorList>
    </citation>
    <scope>NUCLEOTIDE SEQUENCE [LARGE SCALE GENOMIC DNA]</scope>
    <source>
        <strain evidence="1 2">EXF-171</strain>
    </source>
</reference>
<organism evidence="1 2">
    <name type="scientific">Hortaea werneckii</name>
    <name type="common">Black yeast</name>
    <name type="synonym">Cladosporium werneckii</name>
    <dbReference type="NCBI Taxonomy" id="91943"/>
    <lineage>
        <taxon>Eukaryota</taxon>
        <taxon>Fungi</taxon>
        <taxon>Dikarya</taxon>
        <taxon>Ascomycota</taxon>
        <taxon>Pezizomycotina</taxon>
        <taxon>Dothideomycetes</taxon>
        <taxon>Dothideomycetidae</taxon>
        <taxon>Mycosphaerellales</taxon>
        <taxon>Teratosphaeriaceae</taxon>
        <taxon>Hortaea</taxon>
    </lineage>
</organism>
<protein>
    <submittedName>
        <fullName evidence="1">Uncharacterized protein</fullName>
    </submittedName>
</protein>
<evidence type="ECO:0000313" key="1">
    <source>
        <dbReference type="EMBL" id="RMZ01527.1"/>
    </source>
</evidence>
<proteinExistence type="predicted"/>
<gene>
    <name evidence="1" type="ORF">D0862_06338</name>
</gene>
<dbReference type="AlphaFoldDB" id="A0A3M7GL46"/>
<evidence type="ECO:0000313" key="2">
    <source>
        <dbReference type="Proteomes" id="UP000281468"/>
    </source>
</evidence>
<dbReference type="OrthoDB" id="3839884at2759"/>